<gene>
    <name evidence="11" type="primary">LOC100377876</name>
</gene>
<dbReference type="InterPro" id="IPR028889">
    <property type="entry name" value="USP"/>
</dbReference>
<dbReference type="InterPro" id="IPR050164">
    <property type="entry name" value="Peptidase_C19"/>
</dbReference>
<dbReference type="EC" id="3.4.19.12" evidence="7"/>
<evidence type="ECO:0000256" key="4">
    <source>
        <dbReference type="ARBA" id="ARBA00022786"/>
    </source>
</evidence>
<evidence type="ECO:0000256" key="8">
    <source>
        <dbReference type="SAM" id="Phobius"/>
    </source>
</evidence>
<accession>A0ABM0MDG1</accession>
<comment type="similarity">
    <text evidence="2 7">Belongs to the peptidase C19 family.</text>
</comment>
<dbReference type="PROSITE" id="PS00973">
    <property type="entry name" value="USP_2"/>
    <property type="match status" value="1"/>
</dbReference>
<evidence type="ECO:0000313" key="10">
    <source>
        <dbReference type="Proteomes" id="UP000694865"/>
    </source>
</evidence>
<feature type="transmembrane region" description="Helical" evidence="8">
    <location>
        <begin position="12"/>
        <end position="29"/>
    </location>
</feature>
<comment type="catalytic activity">
    <reaction evidence="1 7">
        <text>Thiol-dependent hydrolysis of ester, thioester, amide, peptide and isopeptide bonds formed by the C-terminal Gly of ubiquitin (a 76-residue protein attached to proteins as an intracellular targeting signal).</text>
        <dbReference type="EC" id="3.4.19.12"/>
    </reaction>
</comment>
<organism evidence="10 11">
    <name type="scientific">Saccoglossus kowalevskii</name>
    <name type="common">Acorn worm</name>
    <dbReference type="NCBI Taxonomy" id="10224"/>
    <lineage>
        <taxon>Eukaryota</taxon>
        <taxon>Metazoa</taxon>
        <taxon>Hemichordata</taxon>
        <taxon>Enteropneusta</taxon>
        <taxon>Harrimaniidae</taxon>
        <taxon>Saccoglossus</taxon>
    </lineage>
</organism>
<dbReference type="PANTHER" id="PTHR24006">
    <property type="entry name" value="UBIQUITIN CARBOXYL-TERMINAL HYDROLASE"/>
    <property type="match status" value="1"/>
</dbReference>
<keyword evidence="10" id="KW-1185">Reference proteome</keyword>
<dbReference type="Proteomes" id="UP000694865">
    <property type="component" value="Unplaced"/>
</dbReference>
<keyword evidence="8" id="KW-1133">Transmembrane helix</keyword>
<proteinExistence type="inferred from homology"/>
<dbReference type="PANTHER" id="PTHR24006:SF888">
    <property type="entry name" value="UBIQUITIN CARBOXYL-TERMINAL HYDROLASE 30"/>
    <property type="match status" value="1"/>
</dbReference>
<keyword evidence="8" id="KW-0472">Membrane</keyword>
<evidence type="ECO:0000313" key="11">
    <source>
        <dbReference type="RefSeq" id="XP_006818052.1"/>
    </source>
</evidence>
<dbReference type="CDD" id="cd02662">
    <property type="entry name" value="Peptidase_C19F"/>
    <property type="match status" value="1"/>
</dbReference>
<evidence type="ECO:0000256" key="6">
    <source>
        <dbReference type="ARBA" id="ARBA00022807"/>
    </source>
</evidence>
<protein>
    <recommendedName>
        <fullName evidence="7">Ubiquitin carboxyl-terminal hydrolase</fullName>
        <ecNumber evidence="7">3.4.19.12</ecNumber>
    </recommendedName>
</protein>
<evidence type="ECO:0000259" key="9">
    <source>
        <dbReference type="PROSITE" id="PS50235"/>
    </source>
</evidence>
<keyword evidence="5 7" id="KW-0378">Hydrolase</keyword>
<dbReference type="PROSITE" id="PS00972">
    <property type="entry name" value="USP_1"/>
    <property type="match status" value="1"/>
</dbReference>
<dbReference type="InterPro" id="IPR038765">
    <property type="entry name" value="Papain-like_cys_pep_sf"/>
</dbReference>
<evidence type="ECO:0000256" key="2">
    <source>
        <dbReference type="ARBA" id="ARBA00009085"/>
    </source>
</evidence>
<keyword evidence="8" id="KW-0812">Transmembrane</keyword>
<reference evidence="11" key="1">
    <citation type="submission" date="2025-08" db="UniProtKB">
        <authorList>
            <consortium name="RefSeq"/>
        </authorList>
    </citation>
    <scope>IDENTIFICATION</scope>
    <source>
        <tissue evidence="11">Testes</tissue>
    </source>
</reference>
<dbReference type="SUPFAM" id="SSF54001">
    <property type="entry name" value="Cysteine proteinases"/>
    <property type="match status" value="1"/>
</dbReference>
<dbReference type="PROSITE" id="PS50235">
    <property type="entry name" value="USP_3"/>
    <property type="match status" value="1"/>
</dbReference>
<keyword evidence="4 7" id="KW-0833">Ubl conjugation pathway</keyword>
<evidence type="ECO:0000256" key="5">
    <source>
        <dbReference type="ARBA" id="ARBA00022801"/>
    </source>
</evidence>
<keyword evidence="6 7" id="KW-0788">Thiol protease</keyword>
<dbReference type="Pfam" id="PF00443">
    <property type="entry name" value="UCH"/>
    <property type="match status" value="1"/>
</dbReference>
<dbReference type="InterPro" id="IPR001394">
    <property type="entry name" value="Peptidase_C19_UCH"/>
</dbReference>
<dbReference type="InterPro" id="IPR018200">
    <property type="entry name" value="USP_CS"/>
</dbReference>
<evidence type="ECO:0000256" key="7">
    <source>
        <dbReference type="RuleBase" id="RU366025"/>
    </source>
</evidence>
<dbReference type="GeneID" id="100377876"/>
<dbReference type="Gene3D" id="3.90.70.10">
    <property type="entry name" value="Cysteine proteinases"/>
    <property type="match status" value="1"/>
</dbReference>
<feature type="domain" description="USP" evidence="9">
    <location>
        <begin position="46"/>
        <end position="483"/>
    </location>
</feature>
<evidence type="ECO:0000256" key="3">
    <source>
        <dbReference type="ARBA" id="ARBA00022670"/>
    </source>
</evidence>
<name>A0ABM0MDG1_SACKO</name>
<evidence type="ECO:0000256" key="1">
    <source>
        <dbReference type="ARBA" id="ARBA00000707"/>
    </source>
</evidence>
<sequence length="486" mass="55265">MSFFRVSSKDIGLLGGVAAAFAVGLYVFWGPQFRVTHTRKKKGKCPGLVNQGNTCFLNAILQSLASCPSFVSWLDDYINSHSNDDCSQYMAYTLIRIMKVLCNDSQNSDDPYNPVEVLNALRVRNWVISWEEQDAHELFHVLTTTLSEEADHFTAYPSLLDVGKLEATCGMQDRARSRCQTQLLKLPGNKMEHPFGGSFASQLTCKQCGYKCPIKYDNFDSISLSLPPRSSGCLSLESLLHRFIMSEIVEDVECSGCARQLAKYTRLATKKNGLRNDRIKPKATFLKQLNIGKLPQCLCIHINRRIWLSNGMPMKREDVVQFPEVLNMDHFRYWPQINNKKGVSHSPINEKHSPIDTSIGTQYFSNGAFDMIKPRCVMSGLPRLYRNGFTQSLVRNKVSDTSTAINAVFQRQFSMECNYRLMSVVVHRGDAYSGHFVTYRRIPTALNEVPSNKWLFTSDSTVRKVALQEVMSSPVYMLYYEKIHSR</sequence>
<keyword evidence="3 7" id="KW-0645">Protease</keyword>
<dbReference type="RefSeq" id="XP_006818052.1">
    <property type="nucleotide sequence ID" value="XM_006817989.1"/>
</dbReference>